<dbReference type="PANTHER" id="PTHR42759:SF1">
    <property type="entry name" value="MAGNESIUM-CHELATASE SUBUNIT CHLD"/>
    <property type="match status" value="1"/>
</dbReference>
<dbReference type="Gene3D" id="1.10.8.80">
    <property type="entry name" value="Magnesium chelatase subunit I, C-Terminal domain"/>
    <property type="match status" value="1"/>
</dbReference>
<proteinExistence type="predicted"/>
<dbReference type="GO" id="GO:0005524">
    <property type="term" value="F:ATP binding"/>
    <property type="evidence" value="ECO:0007669"/>
    <property type="project" value="InterPro"/>
</dbReference>
<dbReference type="InterPro" id="IPR011703">
    <property type="entry name" value="ATPase_AAA-3"/>
</dbReference>
<evidence type="ECO:0000313" key="4">
    <source>
        <dbReference type="Proteomes" id="UP000316921"/>
    </source>
</evidence>
<name>A0A518BNN7_9BACT</name>
<organism evidence="3 4">
    <name type="scientific">Engelhardtia mirabilis</name>
    <dbReference type="NCBI Taxonomy" id="2528011"/>
    <lineage>
        <taxon>Bacteria</taxon>
        <taxon>Pseudomonadati</taxon>
        <taxon>Planctomycetota</taxon>
        <taxon>Planctomycetia</taxon>
        <taxon>Planctomycetia incertae sedis</taxon>
        <taxon>Engelhardtia</taxon>
    </lineage>
</organism>
<gene>
    <name evidence="3" type="ORF">Pla133_36900</name>
</gene>
<dbReference type="RefSeq" id="WP_145067727.1">
    <property type="nucleotide sequence ID" value="NZ_CP036287.1"/>
</dbReference>
<evidence type="ECO:0000259" key="2">
    <source>
        <dbReference type="Pfam" id="PF17863"/>
    </source>
</evidence>
<evidence type="ECO:0000313" key="3">
    <source>
        <dbReference type="EMBL" id="QDU68591.1"/>
    </source>
</evidence>
<dbReference type="Proteomes" id="UP000316921">
    <property type="component" value="Chromosome"/>
</dbReference>
<dbReference type="InterPro" id="IPR027417">
    <property type="entry name" value="P-loop_NTPase"/>
</dbReference>
<dbReference type="InterPro" id="IPR050764">
    <property type="entry name" value="CbbQ/NirQ/NorQ/GpvN"/>
</dbReference>
<protein>
    <submittedName>
        <fullName evidence="3">ATPase family associated with various cellular activities (AAA)</fullName>
    </submittedName>
</protein>
<dbReference type="EMBL" id="CP036287">
    <property type="protein sequence ID" value="QDU68591.1"/>
    <property type="molecule type" value="Genomic_DNA"/>
</dbReference>
<reference evidence="3 4" key="1">
    <citation type="submission" date="2019-02" db="EMBL/GenBank/DDBJ databases">
        <title>Deep-cultivation of Planctomycetes and their phenomic and genomic characterization uncovers novel biology.</title>
        <authorList>
            <person name="Wiegand S."/>
            <person name="Jogler M."/>
            <person name="Boedeker C."/>
            <person name="Pinto D."/>
            <person name="Vollmers J."/>
            <person name="Rivas-Marin E."/>
            <person name="Kohn T."/>
            <person name="Peeters S.H."/>
            <person name="Heuer A."/>
            <person name="Rast P."/>
            <person name="Oberbeckmann S."/>
            <person name="Bunk B."/>
            <person name="Jeske O."/>
            <person name="Meyerdierks A."/>
            <person name="Storesund J.E."/>
            <person name="Kallscheuer N."/>
            <person name="Luecker S."/>
            <person name="Lage O.M."/>
            <person name="Pohl T."/>
            <person name="Merkel B.J."/>
            <person name="Hornburger P."/>
            <person name="Mueller R.-W."/>
            <person name="Bruemmer F."/>
            <person name="Labrenz M."/>
            <person name="Spormann A.M."/>
            <person name="Op den Camp H."/>
            <person name="Overmann J."/>
            <person name="Amann R."/>
            <person name="Jetten M.S.M."/>
            <person name="Mascher T."/>
            <person name="Medema M.H."/>
            <person name="Devos D.P."/>
            <person name="Kaster A.-K."/>
            <person name="Ovreas L."/>
            <person name="Rohde M."/>
            <person name="Galperin M.Y."/>
            <person name="Jogler C."/>
        </authorList>
    </citation>
    <scope>NUCLEOTIDE SEQUENCE [LARGE SCALE GENOMIC DNA]</scope>
    <source>
        <strain evidence="3 4">Pla133</strain>
    </source>
</reference>
<dbReference type="Pfam" id="PF17863">
    <property type="entry name" value="AAA_lid_2"/>
    <property type="match status" value="1"/>
</dbReference>
<feature type="domain" description="ChlI/MoxR AAA lid" evidence="2">
    <location>
        <begin position="247"/>
        <end position="317"/>
    </location>
</feature>
<dbReference type="SUPFAM" id="SSF52540">
    <property type="entry name" value="P-loop containing nucleoside triphosphate hydrolases"/>
    <property type="match status" value="1"/>
</dbReference>
<dbReference type="Gene3D" id="3.40.50.300">
    <property type="entry name" value="P-loop containing nucleotide triphosphate hydrolases"/>
    <property type="match status" value="1"/>
</dbReference>
<dbReference type="Pfam" id="PF07726">
    <property type="entry name" value="AAA_3"/>
    <property type="match status" value="1"/>
</dbReference>
<evidence type="ECO:0000259" key="1">
    <source>
        <dbReference type="Pfam" id="PF07726"/>
    </source>
</evidence>
<dbReference type="CDD" id="cd00009">
    <property type="entry name" value="AAA"/>
    <property type="match status" value="1"/>
</dbReference>
<feature type="domain" description="ATPase AAA-3" evidence="1">
    <location>
        <begin position="49"/>
        <end position="179"/>
    </location>
</feature>
<dbReference type="GO" id="GO:0016887">
    <property type="term" value="F:ATP hydrolysis activity"/>
    <property type="evidence" value="ECO:0007669"/>
    <property type="project" value="InterPro"/>
</dbReference>
<dbReference type="KEGG" id="pbap:Pla133_36900"/>
<dbReference type="PANTHER" id="PTHR42759">
    <property type="entry name" value="MOXR FAMILY PROTEIN"/>
    <property type="match status" value="1"/>
</dbReference>
<dbReference type="AlphaFoldDB" id="A0A518BNN7"/>
<sequence length="337" mass="36247">MTEPTPLSPAEAADCGTRLAGLLDGLEGVVIGQQKVLHQLLVTLVAGGHALLEGVPGTAKTLSVQVLAEALGCSFKRIQFTPDLMPSDVTGVNVLNQIEQRFEFHPGPLFADLVLGDEINRAPAKTQSALLEAMSEGRTTVDGATHELGDLFTVFATQNPVEYEGTYPLPEAQLDRFLLKVLVGYPDRPAEIDVLRRHRAGFDQREPATFGIGHSLGREGLGELRAAARRVRVEDEVLEYIADLVRSTREDPTLVIGASPRASVALLRAAQACALIDGRDYVIPDDVKSMAVPVLRHRVMLSPEAEIDGASTDERVESAIAQVAAPESRDAELTPQP</sequence>
<keyword evidence="4" id="KW-1185">Reference proteome</keyword>
<accession>A0A518BNN7</accession>
<dbReference type="PIRSF" id="PIRSF002849">
    <property type="entry name" value="AAA_ATPase_chaperone_MoxR_prd"/>
    <property type="match status" value="1"/>
</dbReference>
<dbReference type="InterPro" id="IPR041628">
    <property type="entry name" value="ChlI/MoxR_AAA_lid"/>
</dbReference>